<organism evidence="2 3">
    <name type="scientific">Azospirillum doebereinerae</name>
    <dbReference type="NCBI Taxonomy" id="92933"/>
    <lineage>
        <taxon>Bacteria</taxon>
        <taxon>Pseudomonadati</taxon>
        <taxon>Pseudomonadota</taxon>
        <taxon>Alphaproteobacteria</taxon>
        <taxon>Rhodospirillales</taxon>
        <taxon>Azospirillaceae</taxon>
        <taxon>Azospirillum</taxon>
    </lineage>
</organism>
<evidence type="ECO:0000313" key="2">
    <source>
        <dbReference type="EMBL" id="RUQ71414.1"/>
    </source>
</evidence>
<protein>
    <submittedName>
        <fullName evidence="2">DUF1194 domain-containing protein</fullName>
    </submittedName>
</protein>
<keyword evidence="3" id="KW-1185">Reference proteome</keyword>
<dbReference type="InterPro" id="IPR036465">
    <property type="entry name" value="vWFA_dom_sf"/>
</dbReference>
<proteinExistence type="predicted"/>
<dbReference type="EMBL" id="RZIJ01000008">
    <property type="protein sequence ID" value="RUQ71414.1"/>
    <property type="molecule type" value="Genomic_DNA"/>
</dbReference>
<dbReference type="Pfam" id="PF06707">
    <property type="entry name" value="DUF1194"/>
    <property type="match status" value="1"/>
</dbReference>
<dbReference type="PROSITE" id="PS50234">
    <property type="entry name" value="VWFA"/>
    <property type="match status" value="1"/>
</dbReference>
<accession>A0A3S0V1G1</accession>
<name>A0A3S0V1G1_9PROT</name>
<evidence type="ECO:0000259" key="1">
    <source>
        <dbReference type="PROSITE" id="PS50234"/>
    </source>
</evidence>
<dbReference type="OrthoDB" id="9792179at2"/>
<dbReference type="InterPro" id="IPR010607">
    <property type="entry name" value="DUF1194"/>
</dbReference>
<evidence type="ECO:0000313" key="3">
    <source>
        <dbReference type="Proteomes" id="UP000280346"/>
    </source>
</evidence>
<feature type="domain" description="VWFA" evidence="1">
    <location>
        <begin position="36"/>
        <end position="233"/>
    </location>
</feature>
<dbReference type="Gene3D" id="3.40.50.410">
    <property type="entry name" value="von Willebrand factor, type A domain"/>
    <property type="match status" value="1"/>
</dbReference>
<dbReference type="AlphaFoldDB" id="A0A3S0V1G1"/>
<dbReference type="SUPFAM" id="SSF53300">
    <property type="entry name" value="vWA-like"/>
    <property type="match status" value="1"/>
</dbReference>
<comment type="caution">
    <text evidence="2">The sequence shown here is derived from an EMBL/GenBank/DDBJ whole genome shotgun (WGS) entry which is preliminary data.</text>
</comment>
<gene>
    <name evidence="2" type="ORF">EJ913_12245</name>
</gene>
<reference evidence="2 3" key="1">
    <citation type="submission" date="2018-12" db="EMBL/GenBank/DDBJ databases">
        <authorList>
            <person name="Yang Y."/>
        </authorList>
    </citation>
    <scope>NUCLEOTIDE SEQUENCE [LARGE SCALE GENOMIC DNA]</scope>
    <source>
        <strain evidence="2 3">GSF71</strain>
    </source>
</reference>
<dbReference type="Proteomes" id="UP000280346">
    <property type="component" value="Unassembled WGS sequence"/>
</dbReference>
<dbReference type="InterPro" id="IPR002035">
    <property type="entry name" value="VWF_A"/>
</dbReference>
<sequence length="268" mass="28710">MPVCRRSILLLGLALTFPLSLLLPGGARAQQPVDLELVLAVDVSGSVDPEEAKLQRDGYVQAFLNDKVQRAIRGGPFGRIAATYVEWAGDNHQYTIVDWTLLSDPASVRSFALAVAEAPITSAQWTSISAAIDYAVPLFDNNGVEGTRRVIDVSGDGENNRGRPVDAARDAAVARGITINGLPILNDRPNPWGGSPSTELDRYYRDHVIGGPGAFLVPATDFNSFADAILSKLLLEVSGLTPNPMPGDHELAIRDVEKQASDRRQSGG</sequence>